<evidence type="ECO:0000256" key="1">
    <source>
        <dbReference type="SAM" id="SignalP"/>
    </source>
</evidence>
<keyword evidence="1" id="KW-0732">Signal</keyword>
<proteinExistence type="predicted"/>
<evidence type="ECO:0000313" key="2">
    <source>
        <dbReference type="EMBL" id="MFH4977693.1"/>
    </source>
</evidence>
<dbReference type="EMBL" id="JBGFUD010002518">
    <property type="protein sequence ID" value="MFH4977693.1"/>
    <property type="molecule type" value="Genomic_DNA"/>
</dbReference>
<dbReference type="AlphaFoldDB" id="A0ABD6ECE2"/>
<comment type="caution">
    <text evidence="2">The sequence shown here is derived from an EMBL/GenBank/DDBJ whole genome shotgun (WGS) entry which is preliminary data.</text>
</comment>
<evidence type="ECO:0000313" key="3">
    <source>
        <dbReference type="Proteomes" id="UP001608902"/>
    </source>
</evidence>
<keyword evidence="3" id="KW-1185">Reference proteome</keyword>
<reference evidence="2 3" key="1">
    <citation type="submission" date="2024-08" db="EMBL/GenBank/DDBJ databases">
        <title>Gnathostoma spinigerum genome.</title>
        <authorList>
            <person name="Gonzalez-Bertolin B."/>
            <person name="Monzon S."/>
            <person name="Zaballos A."/>
            <person name="Jimenez P."/>
            <person name="Dekumyoy P."/>
            <person name="Varona S."/>
            <person name="Cuesta I."/>
            <person name="Sumanam S."/>
            <person name="Adisakwattana P."/>
            <person name="Gasser R.B."/>
            <person name="Hernandez-Gonzalez A."/>
            <person name="Young N.D."/>
            <person name="Perteguer M.J."/>
        </authorList>
    </citation>
    <scope>NUCLEOTIDE SEQUENCE [LARGE SCALE GENOMIC DNA]</scope>
    <source>
        <strain evidence="2">AL3</strain>
        <tissue evidence="2">Liver</tissue>
    </source>
</reference>
<sequence>MRTFIILLLVVVLATKATGAEHNCAATHHNQDLMEEENKCQQHCEKELPDCEYVLGECNGFTNQERPCKCSCYELSEE</sequence>
<accession>A0ABD6ECE2</accession>
<feature type="signal peptide" evidence="1">
    <location>
        <begin position="1"/>
        <end position="19"/>
    </location>
</feature>
<gene>
    <name evidence="2" type="ORF">AB6A40_004402</name>
</gene>
<feature type="chain" id="PRO_5044894102" evidence="1">
    <location>
        <begin position="20"/>
        <end position="78"/>
    </location>
</feature>
<dbReference type="Proteomes" id="UP001608902">
    <property type="component" value="Unassembled WGS sequence"/>
</dbReference>
<name>A0ABD6ECE2_9BILA</name>
<organism evidence="2 3">
    <name type="scientific">Gnathostoma spinigerum</name>
    <dbReference type="NCBI Taxonomy" id="75299"/>
    <lineage>
        <taxon>Eukaryota</taxon>
        <taxon>Metazoa</taxon>
        <taxon>Ecdysozoa</taxon>
        <taxon>Nematoda</taxon>
        <taxon>Chromadorea</taxon>
        <taxon>Rhabditida</taxon>
        <taxon>Spirurina</taxon>
        <taxon>Gnathostomatomorpha</taxon>
        <taxon>Gnathostomatoidea</taxon>
        <taxon>Gnathostomatidae</taxon>
        <taxon>Gnathostoma</taxon>
    </lineage>
</organism>
<protein>
    <submittedName>
        <fullName evidence="2">Uncharacterized protein</fullName>
    </submittedName>
</protein>